<keyword evidence="1" id="KW-0472">Membrane</keyword>
<dbReference type="AlphaFoldDB" id="A0A6B3N7Z1"/>
<keyword evidence="1" id="KW-0812">Transmembrane</keyword>
<dbReference type="EMBL" id="JAAHFQ010000007">
    <property type="protein sequence ID" value="NER26214.1"/>
    <property type="molecule type" value="Genomic_DNA"/>
</dbReference>
<protein>
    <submittedName>
        <fullName evidence="2">VanZ family protein</fullName>
    </submittedName>
</protein>
<sequence length="122" mass="13615">MTLDGRWTITFSVYLAILISISLLAYLGVLPTKISTIPYYDKILHFILVGMASYLSHKALGRKMISLSFLPFALPLAPLIITMLAAMDESLQALSPLRSCSLLDMSANLLGIWFFFWLVGRT</sequence>
<proteinExistence type="predicted"/>
<feature type="transmembrane region" description="Helical" evidence="1">
    <location>
        <begin position="39"/>
        <end position="55"/>
    </location>
</feature>
<keyword evidence="1" id="KW-1133">Transmembrane helix</keyword>
<feature type="transmembrane region" description="Helical" evidence="1">
    <location>
        <begin position="7"/>
        <end position="27"/>
    </location>
</feature>
<feature type="transmembrane region" description="Helical" evidence="1">
    <location>
        <begin position="67"/>
        <end position="87"/>
    </location>
</feature>
<name>A0A6B3N7Z1_9CYAN</name>
<reference evidence="2" key="1">
    <citation type="submission" date="2019-11" db="EMBL/GenBank/DDBJ databases">
        <title>Genomic insights into an expanded diversity of filamentous marine cyanobacteria reveals the extraordinary biosynthetic potential of Moorea and Okeania.</title>
        <authorList>
            <person name="Ferreira Leao T."/>
            <person name="Wang M."/>
            <person name="Moss N."/>
            <person name="Da Silva R."/>
            <person name="Sanders J."/>
            <person name="Nurk S."/>
            <person name="Gurevich A."/>
            <person name="Humphrey G."/>
            <person name="Reher R."/>
            <person name="Zhu Q."/>
            <person name="Belda-Ferre P."/>
            <person name="Glukhov E."/>
            <person name="Rex R."/>
            <person name="Dorrestein P.C."/>
            <person name="Knight R."/>
            <person name="Pevzner P."/>
            <person name="Gerwick W.H."/>
            <person name="Gerwick L."/>
        </authorList>
    </citation>
    <scope>NUCLEOTIDE SEQUENCE</scope>
    <source>
        <strain evidence="2">SIO1C4</strain>
    </source>
</reference>
<accession>A0A6B3N7Z1</accession>
<comment type="caution">
    <text evidence="2">The sequence shown here is derived from an EMBL/GenBank/DDBJ whole genome shotgun (WGS) entry which is preliminary data.</text>
</comment>
<evidence type="ECO:0000313" key="2">
    <source>
        <dbReference type="EMBL" id="NER26214.1"/>
    </source>
</evidence>
<gene>
    <name evidence="2" type="ORF">F6J89_00710</name>
</gene>
<organism evidence="2">
    <name type="scientific">Symploca sp. SIO1C4</name>
    <dbReference type="NCBI Taxonomy" id="2607765"/>
    <lineage>
        <taxon>Bacteria</taxon>
        <taxon>Bacillati</taxon>
        <taxon>Cyanobacteriota</taxon>
        <taxon>Cyanophyceae</taxon>
        <taxon>Coleofasciculales</taxon>
        <taxon>Coleofasciculaceae</taxon>
        <taxon>Symploca</taxon>
    </lineage>
</organism>
<evidence type="ECO:0000256" key="1">
    <source>
        <dbReference type="SAM" id="Phobius"/>
    </source>
</evidence>
<feature type="transmembrane region" description="Helical" evidence="1">
    <location>
        <begin position="102"/>
        <end position="120"/>
    </location>
</feature>